<dbReference type="PANTHER" id="PTHR21456:SF1">
    <property type="entry name" value="C2 NT-TYPE DOMAIN-CONTAINING PROTEIN"/>
    <property type="match status" value="1"/>
</dbReference>
<accession>A0A9P6Z3U6</accession>
<feature type="domain" description="C2 NT-type" evidence="1">
    <location>
        <begin position="1"/>
        <end position="94"/>
    </location>
</feature>
<reference evidence="2 3" key="1">
    <citation type="journal article" date="2020" name="Microb. Genom.">
        <title>Genetic diversity of clinical and environmental Mucorales isolates obtained from an investigation of mucormycosis cases among solid organ transplant recipients.</title>
        <authorList>
            <person name="Nguyen M.H."/>
            <person name="Kaul D."/>
            <person name="Muto C."/>
            <person name="Cheng S.J."/>
            <person name="Richter R.A."/>
            <person name="Bruno V.M."/>
            <person name="Liu G."/>
            <person name="Beyhan S."/>
            <person name="Sundermann A.J."/>
            <person name="Mounaud S."/>
            <person name="Pasculle A.W."/>
            <person name="Nierman W.C."/>
            <person name="Driscoll E."/>
            <person name="Cumbie R."/>
            <person name="Clancy C.J."/>
            <person name="Dupont C.L."/>
        </authorList>
    </citation>
    <scope>NUCLEOTIDE SEQUENCE [LARGE SCALE GENOMIC DNA]</scope>
    <source>
        <strain evidence="2 3">GL24</strain>
    </source>
</reference>
<dbReference type="AlphaFoldDB" id="A0A9P6Z3U6"/>
<dbReference type="Proteomes" id="UP000740926">
    <property type="component" value="Unassembled WGS sequence"/>
</dbReference>
<dbReference type="PANTHER" id="PTHR21456">
    <property type="entry name" value="FAMILY WITH SEQUENCE SIMILARITY 102"/>
    <property type="match status" value="1"/>
</dbReference>
<sequence length="268" mass="30868">MYHLTGSTPSVPIKDHQVKWNYPINTMTKLAIDKHQMLNDCELKLEVYQKGGKEIGSLSINLSEYAGSGVVTERYLLQDCKFNSTIKLTLRMNTKSDVYPQFQTPPLTRKQVFKDISTVVRERTERSINIENSNHALLKKSHSVMSLPKYCKIQNNTIDEPSPVDLVEQLFAPKIQVNGEEQHEDTMDESNRTPFLGLIANRCEAVCEYQLVSWNLGYLTYLRYHHYILVQLLLPAAGFGRHLSQTKRTRYSKDPIITKCRARNVFTN</sequence>
<dbReference type="Pfam" id="PF10358">
    <property type="entry name" value="NT-C2"/>
    <property type="match status" value="1"/>
</dbReference>
<gene>
    <name evidence="2" type="ORF">G6F50_005689</name>
</gene>
<evidence type="ECO:0000313" key="2">
    <source>
        <dbReference type="EMBL" id="KAG1570208.1"/>
    </source>
</evidence>
<dbReference type="InterPro" id="IPR019448">
    <property type="entry name" value="NT-C2"/>
</dbReference>
<dbReference type="PROSITE" id="PS51840">
    <property type="entry name" value="C2_NT"/>
    <property type="match status" value="1"/>
</dbReference>
<evidence type="ECO:0000313" key="3">
    <source>
        <dbReference type="Proteomes" id="UP000740926"/>
    </source>
</evidence>
<organism evidence="2 3">
    <name type="scientific">Rhizopus delemar</name>
    <dbReference type="NCBI Taxonomy" id="936053"/>
    <lineage>
        <taxon>Eukaryota</taxon>
        <taxon>Fungi</taxon>
        <taxon>Fungi incertae sedis</taxon>
        <taxon>Mucoromycota</taxon>
        <taxon>Mucoromycotina</taxon>
        <taxon>Mucoromycetes</taxon>
        <taxon>Mucorales</taxon>
        <taxon>Mucorineae</taxon>
        <taxon>Rhizopodaceae</taxon>
        <taxon>Rhizopus</taxon>
    </lineage>
</organism>
<dbReference type="EMBL" id="JAANIU010000779">
    <property type="protein sequence ID" value="KAG1570208.1"/>
    <property type="molecule type" value="Genomic_DNA"/>
</dbReference>
<comment type="caution">
    <text evidence="2">The sequence shown here is derived from an EMBL/GenBank/DDBJ whole genome shotgun (WGS) entry which is preliminary data.</text>
</comment>
<name>A0A9P6Z3U6_9FUNG</name>
<proteinExistence type="predicted"/>
<dbReference type="InterPro" id="IPR039931">
    <property type="entry name" value="EEIG1/2-like"/>
</dbReference>
<keyword evidence="3" id="KW-1185">Reference proteome</keyword>
<protein>
    <recommendedName>
        <fullName evidence="1">C2 NT-type domain-containing protein</fullName>
    </recommendedName>
</protein>
<evidence type="ECO:0000259" key="1">
    <source>
        <dbReference type="PROSITE" id="PS51840"/>
    </source>
</evidence>